<dbReference type="EMBL" id="HBUE01097216">
    <property type="protein sequence ID" value="CAG6483595.1"/>
    <property type="molecule type" value="Transcribed_RNA"/>
</dbReference>
<organism evidence="1">
    <name type="scientific">Culex pipiens</name>
    <name type="common">House mosquito</name>
    <dbReference type="NCBI Taxonomy" id="7175"/>
    <lineage>
        <taxon>Eukaryota</taxon>
        <taxon>Metazoa</taxon>
        <taxon>Ecdysozoa</taxon>
        <taxon>Arthropoda</taxon>
        <taxon>Hexapoda</taxon>
        <taxon>Insecta</taxon>
        <taxon>Pterygota</taxon>
        <taxon>Neoptera</taxon>
        <taxon>Endopterygota</taxon>
        <taxon>Diptera</taxon>
        <taxon>Nematocera</taxon>
        <taxon>Culicoidea</taxon>
        <taxon>Culicidae</taxon>
        <taxon>Culicinae</taxon>
        <taxon>Culicini</taxon>
        <taxon>Culex</taxon>
        <taxon>Culex</taxon>
    </lineage>
</organism>
<protein>
    <submittedName>
        <fullName evidence="1">(northern house mosquito) hypothetical protein</fullName>
    </submittedName>
</protein>
<sequence>MTSKTIILLKSFNLDIHDNEVITRFLYQPLTPTPKINPTISPLSFYFQVRGSAKRINNNKNTPAHFLPEVISNPSSKPTSKSPDFRINNQKSITRCRLKRATNRELPRFACSQYITYSARQLTHSHTNMLREESQLLSNLSLILC</sequence>
<evidence type="ECO:0000313" key="1">
    <source>
        <dbReference type="EMBL" id="CAG6483595.1"/>
    </source>
</evidence>
<proteinExistence type="predicted"/>
<accession>A0A8D8C1E2</accession>
<dbReference type="AlphaFoldDB" id="A0A8D8C1E2"/>
<name>A0A8D8C1E2_CULPI</name>
<reference evidence="1" key="1">
    <citation type="submission" date="2021-05" db="EMBL/GenBank/DDBJ databases">
        <authorList>
            <person name="Alioto T."/>
            <person name="Alioto T."/>
            <person name="Gomez Garrido J."/>
        </authorList>
    </citation>
    <scope>NUCLEOTIDE SEQUENCE</scope>
</reference>